<evidence type="ECO:0000259" key="5">
    <source>
        <dbReference type="PROSITE" id="PS50931"/>
    </source>
</evidence>
<organism evidence="6 7">
    <name type="scientific">Lactobacillus intestinalis</name>
    <dbReference type="NCBI Taxonomy" id="151781"/>
    <lineage>
        <taxon>Bacteria</taxon>
        <taxon>Bacillati</taxon>
        <taxon>Bacillota</taxon>
        <taxon>Bacilli</taxon>
        <taxon>Lactobacillales</taxon>
        <taxon>Lactobacillaceae</taxon>
        <taxon>Lactobacillus</taxon>
    </lineage>
</organism>
<dbReference type="InterPro" id="IPR036388">
    <property type="entry name" value="WH-like_DNA-bd_sf"/>
</dbReference>
<dbReference type="Pfam" id="PF03466">
    <property type="entry name" value="LysR_substrate"/>
    <property type="match status" value="1"/>
</dbReference>
<dbReference type="Gene3D" id="1.10.10.10">
    <property type="entry name" value="Winged helix-like DNA-binding domain superfamily/Winged helix DNA-binding domain"/>
    <property type="match status" value="1"/>
</dbReference>
<dbReference type="AlphaFoldDB" id="A0A4S2BRK3"/>
<accession>A0A4S2BRK3</accession>
<dbReference type="Pfam" id="PF00126">
    <property type="entry name" value="HTH_1"/>
    <property type="match status" value="1"/>
</dbReference>
<name>A0A4S2BRK3_9LACO</name>
<dbReference type="CDD" id="cd05466">
    <property type="entry name" value="PBP2_LTTR_substrate"/>
    <property type="match status" value="1"/>
</dbReference>
<dbReference type="RefSeq" id="WP_135960161.1">
    <property type="nucleotide sequence ID" value="NZ_SRYV01000001.1"/>
</dbReference>
<dbReference type="PRINTS" id="PR00039">
    <property type="entry name" value="HTHLYSR"/>
</dbReference>
<dbReference type="EMBL" id="SRYV01000001">
    <property type="protein sequence ID" value="TGY17668.1"/>
    <property type="molecule type" value="Genomic_DNA"/>
</dbReference>
<evidence type="ECO:0000256" key="3">
    <source>
        <dbReference type="ARBA" id="ARBA00023125"/>
    </source>
</evidence>
<gene>
    <name evidence="6" type="ORF">E5351_00745</name>
</gene>
<dbReference type="Proteomes" id="UP000309117">
    <property type="component" value="Unassembled WGS sequence"/>
</dbReference>
<evidence type="ECO:0000313" key="7">
    <source>
        <dbReference type="Proteomes" id="UP000309117"/>
    </source>
</evidence>
<evidence type="ECO:0000256" key="4">
    <source>
        <dbReference type="ARBA" id="ARBA00023163"/>
    </source>
</evidence>
<evidence type="ECO:0000256" key="1">
    <source>
        <dbReference type="ARBA" id="ARBA00009437"/>
    </source>
</evidence>
<dbReference type="InterPro" id="IPR000847">
    <property type="entry name" value="LysR_HTH_N"/>
</dbReference>
<dbReference type="InterPro" id="IPR005119">
    <property type="entry name" value="LysR_subst-bd"/>
</dbReference>
<keyword evidence="3" id="KW-0238">DNA-binding</keyword>
<sequence length="315" mass="36170">MPKTDTILSAKSLRYFLQLVSTMNYTQAAEILGITQPALTQQIKKLEHAIGAPLFGQAGKKLYLTAAGKEMRVAAEKLLGTISAVVDNIQAFTRVDKGNISIGILNSNEGKVLSDFLVDYHKHYPNITLTIEVLNHKDILKCLDNNELDLALMYAKGDPVIQSQFTKENIYKDRLIILTHKDTVEKYQECIPSRFYSRKWVAYPADFYLRRVMQNIFGNRNKLRVPITSSSTQQNVKMAQNSKYDTFISQSYYLQHEDNINSLTPVYLKGDKEFDISLVYRKGKTEIPRVKNMIKEFQKFLDKKDYSSRLVEKSE</sequence>
<evidence type="ECO:0000313" key="6">
    <source>
        <dbReference type="EMBL" id="TGY17668.1"/>
    </source>
</evidence>
<dbReference type="InterPro" id="IPR036390">
    <property type="entry name" value="WH_DNA-bd_sf"/>
</dbReference>
<dbReference type="GO" id="GO:0000976">
    <property type="term" value="F:transcription cis-regulatory region binding"/>
    <property type="evidence" value="ECO:0007669"/>
    <property type="project" value="TreeGrafter"/>
</dbReference>
<reference evidence="6 7" key="1">
    <citation type="submission" date="2019-04" db="EMBL/GenBank/DDBJ databases">
        <title>Microbes associate with the intestines of laboratory mice.</title>
        <authorList>
            <person name="Navarre W."/>
            <person name="Wong E."/>
            <person name="Huang K."/>
            <person name="Tropini C."/>
            <person name="Ng K."/>
            <person name="Yu B."/>
        </authorList>
    </citation>
    <scope>NUCLEOTIDE SEQUENCE [LARGE SCALE GENOMIC DNA]</scope>
    <source>
        <strain evidence="6 7">NM61_E11</strain>
    </source>
</reference>
<proteinExistence type="inferred from homology"/>
<dbReference type="SUPFAM" id="SSF53850">
    <property type="entry name" value="Periplasmic binding protein-like II"/>
    <property type="match status" value="1"/>
</dbReference>
<keyword evidence="4" id="KW-0804">Transcription</keyword>
<protein>
    <submittedName>
        <fullName evidence="6">LysR family transcriptional regulator</fullName>
    </submittedName>
</protein>
<comment type="caution">
    <text evidence="6">The sequence shown here is derived from an EMBL/GenBank/DDBJ whole genome shotgun (WGS) entry which is preliminary data.</text>
</comment>
<dbReference type="PANTHER" id="PTHR30126:SF40">
    <property type="entry name" value="HTH-TYPE TRANSCRIPTIONAL REGULATOR GLTR"/>
    <property type="match status" value="1"/>
</dbReference>
<dbReference type="GO" id="GO:0003700">
    <property type="term" value="F:DNA-binding transcription factor activity"/>
    <property type="evidence" value="ECO:0007669"/>
    <property type="project" value="InterPro"/>
</dbReference>
<dbReference type="Gene3D" id="3.40.190.290">
    <property type="match status" value="1"/>
</dbReference>
<evidence type="ECO:0000256" key="2">
    <source>
        <dbReference type="ARBA" id="ARBA00023015"/>
    </source>
</evidence>
<dbReference type="PANTHER" id="PTHR30126">
    <property type="entry name" value="HTH-TYPE TRANSCRIPTIONAL REGULATOR"/>
    <property type="match status" value="1"/>
</dbReference>
<keyword evidence="2" id="KW-0805">Transcription regulation</keyword>
<comment type="similarity">
    <text evidence="1">Belongs to the LysR transcriptional regulatory family.</text>
</comment>
<dbReference type="PROSITE" id="PS50931">
    <property type="entry name" value="HTH_LYSR"/>
    <property type="match status" value="1"/>
</dbReference>
<dbReference type="SUPFAM" id="SSF46785">
    <property type="entry name" value="Winged helix' DNA-binding domain"/>
    <property type="match status" value="1"/>
</dbReference>
<feature type="domain" description="HTH lysR-type" evidence="5">
    <location>
        <begin position="8"/>
        <end position="65"/>
    </location>
</feature>